<organism evidence="22 23">
    <name type="scientific">Olea europaea subsp. europaea</name>
    <dbReference type="NCBI Taxonomy" id="158383"/>
    <lineage>
        <taxon>Eukaryota</taxon>
        <taxon>Viridiplantae</taxon>
        <taxon>Streptophyta</taxon>
        <taxon>Embryophyta</taxon>
        <taxon>Tracheophyta</taxon>
        <taxon>Spermatophyta</taxon>
        <taxon>Magnoliopsida</taxon>
        <taxon>eudicotyledons</taxon>
        <taxon>Gunneridae</taxon>
        <taxon>Pentapetalae</taxon>
        <taxon>asterids</taxon>
        <taxon>lamiids</taxon>
        <taxon>Lamiales</taxon>
        <taxon>Oleaceae</taxon>
        <taxon>Oleeae</taxon>
        <taxon>Olea</taxon>
    </lineage>
</organism>
<evidence type="ECO:0000256" key="11">
    <source>
        <dbReference type="ARBA" id="ARBA00023027"/>
    </source>
</evidence>
<evidence type="ECO:0000256" key="10">
    <source>
        <dbReference type="ARBA" id="ARBA00022989"/>
    </source>
</evidence>
<comment type="function">
    <text evidence="16">Catalyzes the NAD-dependent decarboxylation of UDP-glucuronic acid to UDP-xylose. Necessary for the biosynthesis of the core tetrasaccharide in glycosaminoglycan biosynthesis.</text>
</comment>
<keyword evidence="23" id="KW-1185">Reference proteome</keyword>
<keyword evidence="15" id="KW-0456">Lyase</keyword>
<dbReference type="EMBL" id="CACTIH010003953">
    <property type="protein sequence ID" value="CAA2987865.1"/>
    <property type="molecule type" value="Genomic_DNA"/>
</dbReference>
<evidence type="ECO:0000256" key="15">
    <source>
        <dbReference type="ARBA" id="ARBA00023239"/>
    </source>
</evidence>
<comment type="subcellular location">
    <subcellularLocation>
        <location evidence="2">Golgi apparatus membrane</location>
        <topology evidence="2">Single-pass type II membrane protein</topology>
    </subcellularLocation>
    <subcellularLocation>
        <location evidence="18">Golgi apparatus</location>
        <location evidence="18">Golgi stack membrane</location>
    </subcellularLocation>
</comment>
<evidence type="ECO:0000256" key="19">
    <source>
        <dbReference type="ARBA" id="ARBA00049410"/>
    </source>
</evidence>
<dbReference type="GO" id="GO:0048040">
    <property type="term" value="F:UDP-glucuronate decarboxylase activity"/>
    <property type="evidence" value="ECO:0007669"/>
    <property type="project" value="UniProtKB-EC"/>
</dbReference>
<reference evidence="22 23" key="1">
    <citation type="submission" date="2019-12" db="EMBL/GenBank/DDBJ databases">
        <authorList>
            <person name="Alioto T."/>
            <person name="Alioto T."/>
            <person name="Gomez Garrido J."/>
        </authorList>
    </citation>
    <scope>NUCLEOTIDE SEQUENCE [LARGE SCALE GENOMIC DNA]</scope>
</reference>
<dbReference type="Gene3D" id="3.40.50.720">
    <property type="entry name" value="NAD(P)-binding Rossmann-like Domain"/>
    <property type="match status" value="1"/>
</dbReference>
<dbReference type="PANTHER" id="PTHR43078">
    <property type="entry name" value="UDP-GLUCURONIC ACID DECARBOXYLASE-RELATED"/>
    <property type="match status" value="1"/>
</dbReference>
<evidence type="ECO:0000259" key="21">
    <source>
        <dbReference type="Pfam" id="PF16363"/>
    </source>
</evidence>
<dbReference type="GO" id="GO:0032580">
    <property type="term" value="C:Golgi cisterna membrane"/>
    <property type="evidence" value="ECO:0007669"/>
    <property type="project" value="UniProtKB-SubCell"/>
</dbReference>
<comment type="pathway">
    <text evidence="3">Nucleotide-sugar biosynthesis; UDP-alpha-D-xylose biosynthesis; UDP-alpha-D-xylose from UDP-alpha-D-glucuronate: step 1/1.</text>
</comment>
<dbReference type="GO" id="GO:0070403">
    <property type="term" value="F:NAD+ binding"/>
    <property type="evidence" value="ECO:0007669"/>
    <property type="project" value="InterPro"/>
</dbReference>
<dbReference type="CDD" id="cd05230">
    <property type="entry name" value="UGD_SDR_e"/>
    <property type="match status" value="1"/>
</dbReference>
<dbReference type="SUPFAM" id="SSF51735">
    <property type="entry name" value="NAD(P)-binding Rossmann-fold domains"/>
    <property type="match status" value="1"/>
</dbReference>
<evidence type="ECO:0000256" key="9">
    <source>
        <dbReference type="ARBA" id="ARBA00022968"/>
    </source>
</evidence>
<dbReference type="InterPro" id="IPR044516">
    <property type="entry name" value="UXS-like"/>
</dbReference>
<comment type="cofactor">
    <cofactor evidence="1">
        <name>NAD(+)</name>
        <dbReference type="ChEBI" id="CHEBI:57540"/>
    </cofactor>
</comment>
<gene>
    <name evidence="22" type="ORF">OLEA9_A057210</name>
</gene>
<evidence type="ECO:0000256" key="7">
    <source>
        <dbReference type="ARBA" id="ARBA00022692"/>
    </source>
</evidence>
<sequence length="413" mass="46094">MGSELIFRGHEAPPVTEAYSPKPPKPWLSVIRPVRYMLREQRLVFVFVGIAIATLIFALLPSSNTPASISNSAFPSELTQSHRLIYQNNHATGFGFGSSFNSGGKIPLGLKRKGLRIVVTGGAGFVGSHLVDRLISRGDSVIVVDNFFTGRKENVMHHFGNPRFELIRHDVVEPLLLEVDQIYHLACPASPVHYKHNPVKTIKTNVVGTLNMLGLAKRVGARFLLTSTSEVYGDPLQHPQVESYWGNVNPIGVRSCYDEGKRTAETLTMDYHRGAGVEVRIARIFNTYGPRMCIDDGRVVSNFVAQALRKEPLTVYGDGKQTRSFQYVSDLVEGLMRLMEGEHVGPFNLGNPGEFTMLELAQVCHASICRRCMELFLINIHIIFQTCQLFTHLVLYSFAKCIPGNYHLLILIE</sequence>
<comment type="similarity">
    <text evidence="4">Belongs to the NAD(P)-dependent epimerase/dehydratase family. UDP-glucuronic acid decarboxylase subfamily.</text>
</comment>
<evidence type="ECO:0000256" key="16">
    <source>
        <dbReference type="ARBA" id="ARBA00025005"/>
    </source>
</evidence>
<dbReference type="FunFam" id="3.40.50.720:FF:000065">
    <property type="entry name" value="UDP-glucuronic acid decarboxylase 1"/>
    <property type="match status" value="1"/>
</dbReference>
<evidence type="ECO:0000313" key="23">
    <source>
        <dbReference type="Proteomes" id="UP000594638"/>
    </source>
</evidence>
<dbReference type="InterPro" id="IPR036291">
    <property type="entry name" value="NAD(P)-bd_dom_sf"/>
</dbReference>
<evidence type="ECO:0000313" key="22">
    <source>
        <dbReference type="EMBL" id="CAA2987865.1"/>
    </source>
</evidence>
<protein>
    <recommendedName>
        <fullName evidence="6">UDP-glucuronic acid decarboxylase 1</fullName>
        <ecNumber evidence="5">4.1.1.35</ecNumber>
    </recommendedName>
    <alternativeName>
        <fullName evidence="17">UDP-glucuronate decarboxylase 1</fullName>
    </alternativeName>
</protein>
<keyword evidence="9" id="KW-0735">Signal-anchor</keyword>
<evidence type="ECO:0000256" key="20">
    <source>
        <dbReference type="SAM" id="Phobius"/>
    </source>
</evidence>
<keyword evidence="10 20" id="KW-1133">Transmembrane helix</keyword>
<comment type="catalytic activity">
    <reaction evidence="19">
        <text>UDP-alpha-D-glucuronate + H(+) = UDP-alpha-D-xylose + CO2</text>
        <dbReference type="Rhea" id="RHEA:23916"/>
        <dbReference type="ChEBI" id="CHEBI:15378"/>
        <dbReference type="ChEBI" id="CHEBI:16526"/>
        <dbReference type="ChEBI" id="CHEBI:57632"/>
        <dbReference type="ChEBI" id="CHEBI:58052"/>
        <dbReference type="EC" id="4.1.1.35"/>
    </reaction>
    <physiologicalReaction direction="left-to-right" evidence="19">
        <dbReference type="Rhea" id="RHEA:23917"/>
    </physiologicalReaction>
</comment>
<evidence type="ECO:0000256" key="4">
    <source>
        <dbReference type="ARBA" id="ARBA00007505"/>
    </source>
</evidence>
<feature type="domain" description="NAD(P)-binding" evidence="21">
    <location>
        <begin position="119"/>
        <end position="368"/>
    </location>
</feature>
<evidence type="ECO:0000256" key="3">
    <source>
        <dbReference type="ARBA" id="ARBA00005100"/>
    </source>
</evidence>
<evidence type="ECO:0000256" key="18">
    <source>
        <dbReference type="ARBA" id="ARBA00037859"/>
    </source>
</evidence>
<dbReference type="AlphaFoldDB" id="A0A8S0S8T2"/>
<proteinExistence type="inferred from homology"/>
<keyword evidence="7 20" id="KW-0812">Transmembrane</keyword>
<evidence type="ECO:0000256" key="8">
    <source>
        <dbReference type="ARBA" id="ARBA00022793"/>
    </source>
</evidence>
<keyword evidence="8" id="KW-0210">Decarboxylase</keyword>
<accession>A0A8S0S8T2</accession>
<evidence type="ECO:0000256" key="17">
    <source>
        <dbReference type="ARBA" id="ARBA00031585"/>
    </source>
</evidence>
<feature type="transmembrane region" description="Helical" evidence="20">
    <location>
        <begin position="42"/>
        <end position="60"/>
    </location>
</feature>
<dbReference type="Pfam" id="PF16363">
    <property type="entry name" value="GDP_Man_Dehyd"/>
    <property type="match status" value="1"/>
</dbReference>
<dbReference type="Proteomes" id="UP000594638">
    <property type="component" value="Unassembled WGS sequence"/>
</dbReference>
<evidence type="ECO:0000256" key="14">
    <source>
        <dbReference type="ARBA" id="ARBA00023180"/>
    </source>
</evidence>
<dbReference type="EC" id="4.1.1.35" evidence="5"/>
<dbReference type="OrthoDB" id="331544at2759"/>
<dbReference type="PANTHER" id="PTHR43078:SF48">
    <property type="entry name" value="UDP-GLUCURONATE DECARBOXYLASE"/>
    <property type="match status" value="1"/>
</dbReference>
<dbReference type="InterPro" id="IPR016040">
    <property type="entry name" value="NAD(P)-bd_dom"/>
</dbReference>
<name>A0A8S0S8T2_OLEEU</name>
<keyword evidence="14" id="KW-0325">Glycoprotein</keyword>
<comment type="caution">
    <text evidence="22">The sequence shown here is derived from an EMBL/GenBank/DDBJ whole genome shotgun (WGS) entry which is preliminary data.</text>
</comment>
<dbReference type="GO" id="GO:0042732">
    <property type="term" value="P:D-xylose metabolic process"/>
    <property type="evidence" value="ECO:0007669"/>
    <property type="project" value="InterPro"/>
</dbReference>
<evidence type="ECO:0000256" key="13">
    <source>
        <dbReference type="ARBA" id="ARBA00023136"/>
    </source>
</evidence>
<evidence type="ECO:0000256" key="2">
    <source>
        <dbReference type="ARBA" id="ARBA00004323"/>
    </source>
</evidence>
<evidence type="ECO:0000256" key="6">
    <source>
        <dbReference type="ARBA" id="ARBA00018816"/>
    </source>
</evidence>
<keyword evidence="12" id="KW-0333">Golgi apparatus</keyword>
<evidence type="ECO:0000256" key="12">
    <source>
        <dbReference type="ARBA" id="ARBA00023034"/>
    </source>
</evidence>
<keyword evidence="11" id="KW-0520">NAD</keyword>
<keyword evidence="13 20" id="KW-0472">Membrane</keyword>
<dbReference type="Gramene" id="OE9A057210T1">
    <property type="protein sequence ID" value="OE9A057210C1"/>
    <property type="gene ID" value="OE9A057210"/>
</dbReference>
<evidence type="ECO:0000256" key="5">
    <source>
        <dbReference type="ARBA" id="ARBA00012290"/>
    </source>
</evidence>
<dbReference type="GO" id="GO:0000139">
    <property type="term" value="C:Golgi membrane"/>
    <property type="evidence" value="ECO:0007669"/>
    <property type="project" value="UniProtKB-SubCell"/>
</dbReference>
<evidence type="ECO:0000256" key="1">
    <source>
        <dbReference type="ARBA" id="ARBA00001911"/>
    </source>
</evidence>